<feature type="transmembrane region" description="Helical" evidence="1">
    <location>
        <begin position="149"/>
        <end position="172"/>
    </location>
</feature>
<dbReference type="EMBL" id="BRXZ01000486">
    <property type="protein sequence ID" value="GMI12574.1"/>
    <property type="molecule type" value="Genomic_DNA"/>
</dbReference>
<dbReference type="InterPro" id="IPR046349">
    <property type="entry name" value="C1-like_sf"/>
</dbReference>
<dbReference type="SUPFAM" id="SSF57889">
    <property type="entry name" value="Cysteine-rich domain"/>
    <property type="match status" value="1"/>
</dbReference>
<dbReference type="Gene3D" id="3.30.60.20">
    <property type="match status" value="1"/>
</dbReference>
<gene>
    <name evidence="2" type="ORF">TrRE_jg13074</name>
</gene>
<proteinExistence type="predicted"/>
<keyword evidence="3" id="KW-1185">Reference proteome</keyword>
<keyword evidence="1" id="KW-1133">Transmembrane helix</keyword>
<organism evidence="2 3">
    <name type="scientific">Triparma retinervis</name>
    <dbReference type="NCBI Taxonomy" id="2557542"/>
    <lineage>
        <taxon>Eukaryota</taxon>
        <taxon>Sar</taxon>
        <taxon>Stramenopiles</taxon>
        <taxon>Ochrophyta</taxon>
        <taxon>Bolidophyceae</taxon>
        <taxon>Parmales</taxon>
        <taxon>Triparmaceae</taxon>
        <taxon>Triparma</taxon>
    </lineage>
</organism>
<reference evidence="2" key="1">
    <citation type="submission" date="2022-07" db="EMBL/GenBank/DDBJ databases">
        <title>Genome analysis of Parmales, a sister group of diatoms, reveals the evolutionary specialization of diatoms from phago-mixotrophs to photoautotrophs.</title>
        <authorList>
            <person name="Ban H."/>
            <person name="Sato S."/>
            <person name="Yoshikawa S."/>
            <person name="Kazumasa Y."/>
            <person name="Nakamura Y."/>
            <person name="Ichinomiya M."/>
            <person name="Saitoh K."/>
            <person name="Sato N."/>
            <person name="Blanc-Mathieu R."/>
            <person name="Endo H."/>
            <person name="Kuwata A."/>
            <person name="Ogata H."/>
        </authorList>
    </citation>
    <scope>NUCLEOTIDE SEQUENCE</scope>
</reference>
<feature type="transmembrane region" description="Helical" evidence="1">
    <location>
        <begin position="252"/>
        <end position="272"/>
    </location>
</feature>
<evidence type="ECO:0000313" key="2">
    <source>
        <dbReference type="EMBL" id="GMI12574.1"/>
    </source>
</evidence>
<sequence>MSASSPPKPLCAHSLVPAVFWTPTYCCVCSGIIPWPGGGYKCSNQGCEMTVHRWIGHHGVENCRADALLTKCPDHRVRKGNYNFGDLSKAIKNDFNSSIEEQVVKGIVDKQRKLGKLDALAEKVSSVTWLWRAYGGVQRARSDLFKYQALLGSVFAVLTTGVVFLACTLYMTDFSYKDAAAVSSAQAASNVMTLFGVIALLGMLGRHGSMKLLLRAELIKAWTKSIMLIDLDEIGVDVEAVARVGLELTGHMAAVAGGGFIVALAVWLRSVAAL</sequence>
<comment type="caution">
    <text evidence="2">The sequence shown here is derived from an EMBL/GenBank/DDBJ whole genome shotgun (WGS) entry which is preliminary data.</text>
</comment>
<accession>A0A9W7KV14</accession>
<keyword evidence="1" id="KW-0812">Transmembrane</keyword>
<protein>
    <submittedName>
        <fullName evidence="2">Uncharacterized protein</fullName>
    </submittedName>
</protein>
<name>A0A9W7KV14_9STRA</name>
<dbReference type="Proteomes" id="UP001165082">
    <property type="component" value="Unassembled WGS sequence"/>
</dbReference>
<dbReference type="OrthoDB" id="63267at2759"/>
<evidence type="ECO:0000313" key="3">
    <source>
        <dbReference type="Proteomes" id="UP001165082"/>
    </source>
</evidence>
<feature type="transmembrane region" description="Helical" evidence="1">
    <location>
        <begin position="184"/>
        <end position="205"/>
    </location>
</feature>
<dbReference type="AlphaFoldDB" id="A0A9W7KV14"/>
<evidence type="ECO:0000256" key="1">
    <source>
        <dbReference type="SAM" id="Phobius"/>
    </source>
</evidence>
<keyword evidence="1" id="KW-0472">Membrane</keyword>